<dbReference type="InterPro" id="IPR013022">
    <property type="entry name" value="Xyl_isomerase-like_TIM-brl"/>
</dbReference>
<keyword evidence="3" id="KW-1185">Reference proteome</keyword>
<keyword evidence="2" id="KW-0413">Isomerase</keyword>
<dbReference type="Pfam" id="PF01261">
    <property type="entry name" value="AP_endonuc_2"/>
    <property type="match status" value="1"/>
</dbReference>
<evidence type="ECO:0000313" key="3">
    <source>
        <dbReference type="Proteomes" id="UP001519287"/>
    </source>
</evidence>
<dbReference type="Gene3D" id="3.20.20.150">
    <property type="entry name" value="Divalent-metal-dependent TIM barrel enzymes"/>
    <property type="match status" value="1"/>
</dbReference>
<dbReference type="SUPFAM" id="SSF51658">
    <property type="entry name" value="Xylose isomerase-like"/>
    <property type="match status" value="1"/>
</dbReference>
<proteinExistence type="predicted"/>
<dbReference type="RefSeq" id="WP_209972526.1">
    <property type="nucleotide sequence ID" value="NZ_JAGGLB010000010.1"/>
</dbReference>
<dbReference type="PANTHER" id="PTHR12110">
    <property type="entry name" value="HYDROXYPYRUVATE ISOMERASE"/>
    <property type="match status" value="1"/>
</dbReference>
<evidence type="ECO:0000259" key="1">
    <source>
        <dbReference type="Pfam" id="PF01261"/>
    </source>
</evidence>
<reference evidence="2 3" key="1">
    <citation type="submission" date="2021-03" db="EMBL/GenBank/DDBJ databases">
        <title>Genomic Encyclopedia of Type Strains, Phase IV (KMG-IV): sequencing the most valuable type-strain genomes for metagenomic binning, comparative biology and taxonomic classification.</title>
        <authorList>
            <person name="Goeker M."/>
        </authorList>
    </citation>
    <scope>NUCLEOTIDE SEQUENCE [LARGE SCALE GENOMIC DNA]</scope>
    <source>
        <strain evidence="2 3">DSM 26048</strain>
    </source>
</reference>
<feature type="domain" description="Xylose isomerase-like TIM barrel" evidence="1">
    <location>
        <begin position="14"/>
        <end position="285"/>
    </location>
</feature>
<organism evidence="2 3">
    <name type="scientific">Paenibacillus eucommiae</name>
    <dbReference type="NCBI Taxonomy" id="1355755"/>
    <lineage>
        <taxon>Bacteria</taxon>
        <taxon>Bacillati</taxon>
        <taxon>Bacillota</taxon>
        <taxon>Bacilli</taxon>
        <taxon>Bacillales</taxon>
        <taxon>Paenibacillaceae</taxon>
        <taxon>Paenibacillus</taxon>
    </lineage>
</organism>
<dbReference type="EMBL" id="JAGGLB010000010">
    <property type="protein sequence ID" value="MBP1991799.1"/>
    <property type="molecule type" value="Genomic_DNA"/>
</dbReference>
<sequence length="289" mass="31452">MNFKIGMRIPPLIGAEGIEKTAAWAAGAGLDILDVPQLTAEVKAACDAAGLGIGSVDAVGIGRLLSRDEASRAAAAGNLLWQMDGIAELGGKVLFACLLPEDFTLSRKEGFEIWKDVFPDIVLHAEKTGLFIAIEGWPGPAPHYPTLGCTPEMWSAMLEAIPSKHFGLTYDPSHLVRLGIDYLRALTEFGDRIVHCHGKDTEILHDELYECGVLPATFGARYGFSEGSWRYTIPGHGEVDWSKVAVRLDRLGYQGAISIELEDHRFCGSLEAERQGIVKAAEHLSTYFK</sequence>
<dbReference type="Proteomes" id="UP001519287">
    <property type="component" value="Unassembled WGS sequence"/>
</dbReference>
<comment type="caution">
    <text evidence="2">The sequence shown here is derived from an EMBL/GenBank/DDBJ whole genome shotgun (WGS) entry which is preliminary data.</text>
</comment>
<accession>A0ABS4IZ30</accession>
<dbReference type="InterPro" id="IPR036237">
    <property type="entry name" value="Xyl_isomerase-like_sf"/>
</dbReference>
<protein>
    <submittedName>
        <fullName evidence="2">Sugar phosphate isomerase/epimerase</fullName>
    </submittedName>
</protein>
<evidence type="ECO:0000313" key="2">
    <source>
        <dbReference type="EMBL" id="MBP1991799.1"/>
    </source>
</evidence>
<dbReference type="InterPro" id="IPR050312">
    <property type="entry name" value="IolE/XylAMocC-like"/>
</dbReference>
<name>A0ABS4IZ30_9BACL</name>
<dbReference type="PANTHER" id="PTHR12110:SF21">
    <property type="entry name" value="XYLOSE ISOMERASE-LIKE TIM BARREL DOMAIN-CONTAINING PROTEIN"/>
    <property type="match status" value="1"/>
</dbReference>
<gene>
    <name evidence="2" type="ORF">J2Z66_003406</name>
</gene>
<dbReference type="GO" id="GO:0016853">
    <property type="term" value="F:isomerase activity"/>
    <property type="evidence" value="ECO:0007669"/>
    <property type="project" value="UniProtKB-KW"/>
</dbReference>